<sequence length="473" mass="53391">MTSLLSEEDLNDFITPSLACTRPTETKVSEPNVNELGEYEVGKESETLQKVNITLSDCLACSGCITSSEEIMLQKHSHSVFLEAMNRDHGPLCVSVAAQCRISMSQYFGMELMEFDMWLINFFKERFQAKYVVGLQNGRNITIKQTIEKLVEWKQREQDENSKPRLSSVCPGFLIYTEKTKPGLVPLLLNVKSPQQITGSLLKEVDSSMYHLSISPLFDKKLEAERPDSANEVDCVITPMEFLAMIEDLKIDISDYCTKDKNLLVDYSPPGWDPSIHWASNSGSSSGGFAYQYVEYMRRNHVGNCEMQVLPGKNGNILEYRLVDDERKTIASASELSGFRNIQNMVRNLTGGNKRKIQVLRKRTGGGATGIRHSDGGDKVPKQFANPFKSDFIEVNASPGGCINGSGLINMESNAIKRKQYTQHIEQLYFNKLQQIDPINMMNEIQANKNYEYEFMPAVPQEPKDIPLVGRTW</sequence>
<proteinExistence type="inferred from homology"/>
<dbReference type="SUPFAM" id="SSF53920">
    <property type="entry name" value="Fe-only hydrogenase"/>
    <property type="match status" value="1"/>
</dbReference>
<dbReference type="PANTHER" id="PTHR11615">
    <property type="entry name" value="NITRATE, FORMATE, IRON DEHYDROGENASE"/>
    <property type="match status" value="1"/>
</dbReference>
<dbReference type="GeneID" id="13886104"/>
<dbReference type="InParanoid" id="H2APE0"/>
<evidence type="ECO:0000313" key="9">
    <source>
        <dbReference type="Proteomes" id="UP000005220"/>
    </source>
</evidence>
<dbReference type="GO" id="GO:0005829">
    <property type="term" value="C:cytosol"/>
    <property type="evidence" value="ECO:0007669"/>
    <property type="project" value="EnsemblFungi"/>
</dbReference>
<keyword evidence="4" id="KW-0004">4Fe-4S</keyword>
<comment type="similarity">
    <text evidence="1">Belongs to the NARF family.</text>
</comment>
<dbReference type="GO" id="GO:0016020">
    <property type="term" value="C:membrane"/>
    <property type="evidence" value="ECO:0007669"/>
    <property type="project" value="EnsemblFungi"/>
</dbReference>
<evidence type="ECO:0000256" key="4">
    <source>
        <dbReference type="ARBA" id="ARBA00022485"/>
    </source>
</evidence>
<gene>
    <name evidence="8" type="primary">KAFR0A08060</name>
    <name evidence="8" type="ORF">KAFR_0A08060</name>
</gene>
<keyword evidence="4" id="KW-0479">Metal-binding</keyword>
<evidence type="ECO:0000256" key="6">
    <source>
        <dbReference type="ARBA" id="ARBA00031269"/>
    </source>
</evidence>
<keyword evidence="5" id="KW-0411">Iron-sulfur</keyword>
<dbReference type="RefSeq" id="XP_003955375.1">
    <property type="nucleotide sequence ID" value="XM_003955326.1"/>
</dbReference>
<evidence type="ECO:0000259" key="7">
    <source>
        <dbReference type="Pfam" id="PF02906"/>
    </source>
</evidence>
<dbReference type="InterPro" id="IPR050340">
    <property type="entry name" value="Cytosolic_Fe-S_CAF"/>
</dbReference>
<dbReference type="STRING" id="1071382.H2APE0"/>
<dbReference type="GO" id="GO:0051539">
    <property type="term" value="F:4 iron, 4 sulfur cluster binding"/>
    <property type="evidence" value="ECO:0007669"/>
    <property type="project" value="UniProtKB-KW"/>
</dbReference>
<dbReference type="InterPro" id="IPR009016">
    <property type="entry name" value="Fe_hydrogenase"/>
</dbReference>
<dbReference type="EMBL" id="HE650821">
    <property type="protein sequence ID" value="CCF56240.1"/>
    <property type="molecule type" value="Genomic_DNA"/>
</dbReference>
<dbReference type="Gene3D" id="3.40.50.1780">
    <property type="match status" value="1"/>
</dbReference>
<dbReference type="Pfam" id="PF02906">
    <property type="entry name" value="Fe_hyd_lg_C"/>
    <property type="match status" value="1"/>
</dbReference>
<dbReference type="eggNOG" id="KOG2439">
    <property type="taxonomic scope" value="Eukaryota"/>
</dbReference>
<dbReference type="HOGENOM" id="CLU_018240_0_1_1"/>
<accession>H2APE0</accession>
<name>H2APE0_KAZAF</name>
<evidence type="ECO:0000256" key="3">
    <source>
        <dbReference type="ARBA" id="ARBA00017073"/>
    </source>
</evidence>
<dbReference type="Gene3D" id="3.30.70.20">
    <property type="match status" value="1"/>
</dbReference>
<dbReference type="FunCoup" id="H2APE0">
    <property type="interactions" value="412"/>
</dbReference>
<evidence type="ECO:0000256" key="2">
    <source>
        <dbReference type="ARBA" id="ARBA00015854"/>
    </source>
</evidence>
<reference evidence="8 9" key="1">
    <citation type="journal article" date="2011" name="Proc. Natl. Acad. Sci. U.S.A.">
        <title>Evolutionary erosion of yeast sex chromosomes by mating-type switching accidents.</title>
        <authorList>
            <person name="Gordon J.L."/>
            <person name="Armisen D."/>
            <person name="Proux-Wera E."/>
            <person name="Oheigeartaigh S.S."/>
            <person name="Byrne K.P."/>
            <person name="Wolfe K.H."/>
        </authorList>
    </citation>
    <scope>NUCLEOTIDE SEQUENCE [LARGE SCALE GENOMIC DNA]</scope>
    <source>
        <strain evidence="9">ATCC 22294 / BCRC 22015 / CBS 2517 / CECT 1963 / NBRC 1671 / NRRL Y-8276</strain>
    </source>
</reference>
<organism evidence="8 9">
    <name type="scientific">Kazachstania africana (strain ATCC 22294 / BCRC 22015 / CBS 2517 / CECT 1963 / NBRC 1671 / NRRL Y-8276)</name>
    <name type="common">Yeast</name>
    <name type="synonym">Kluyveromyces africanus</name>
    <dbReference type="NCBI Taxonomy" id="1071382"/>
    <lineage>
        <taxon>Eukaryota</taxon>
        <taxon>Fungi</taxon>
        <taxon>Dikarya</taxon>
        <taxon>Ascomycota</taxon>
        <taxon>Saccharomycotina</taxon>
        <taxon>Saccharomycetes</taxon>
        <taxon>Saccharomycetales</taxon>
        <taxon>Saccharomycetaceae</taxon>
        <taxon>Kazachstania</taxon>
    </lineage>
</organism>
<keyword evidence="9" id="KW-1185">Reference proteome</keyword>
<dbReference type="KEGG" id="kaf:KAFR_0A08060"/>
<evidence type="ECO:0000256" key="5">
    <source>
        <dbReference type="ARBA" id="ARBA00023014"/>
    </source>
</evidence>
<dbReference type="Proteomes" id="UP000005220">
    <property type="component" value="Chromosome 1"/>
</dbReference>
<dbReference type="Gene3D" id="3.40.950.10">
    <property type="entry name" value="Fe-only Hydrogenase (Larger Subunit), Chain L, domain 3"/>
    <property type="match status" value="1"/>
</dbReference>
<protein>
    <recommendedName>
        <fullName evidence="2">Cytosolic Fe-S cluster assembly factor NAR1</fullName>
    </recommendedName>
    <alternativeName>
        <fullName evidence="3">Cytosolic Fe-S cluster assembly factor nar1</fullName>
    </alternativeName>
    <alternativeName>
        <fullName evidence="6">Nuclear architecture-related protein 1</fullName>
    </alternativeName>
</protein>
<dbReference type="OrthoDB" id="10253113at2759"/>
<keyword evidence="4" id="KW-0408">Iron</keyword>
<dbReference type="AlphaFoldDB" id="H2APE0"/>
<dbReference type="GO" id="GO:0016226">
    <property type="term" value="P:iron-sulfur cluster assembly"/>
    <property type="evidence" value="ECO:0007669"/>
    <property type="project" value="EnsemblFungi"/>
</dbReference>
<dbReference type="InterPro" id="IPR004108">
    <property type="entry name" value="Fe_hydrogenase_lsu_C"/>
</dbReference>
<evidence type="ECO:0000256" key="1">
    <source>
        <dbReference type="ARBA" id="ARBA00006596"/>
    </source>
</evidence>
<feature type="domain" description="Iron hydrogenase large subunit C-terminal" evidence="7">
    <location>
        <begin position="92"/>
        <end position="405"/>
    </location>
</feature>
<evidence type="ECO:0000313" key="8">
    <source>
        <dbReference type="EMBL" id="CCF56240.1"/>
    </source>
</evidence>